<protein>
    <submittedName>
        <fullName evidence="3">Uncharacterized protein</fullName>
    </submittedName>
</protein>
<evidence type="ECO:0000313" key="3">
    <source>
        <dbReference type="EMBL" id="KAG8076157.1"/>
    </source>
</evidence>
<dbReference type="EMBL" id="JAAALK010000283">
    <property type="protein sequence ID" value="KAG8076157.1"/>
    <property type="molecule type" value="Genomic_DNA"/>
</dbReference>
<feature type="compositionally biased region" description="Gly residues" evidence="1">
    <location>
        <begin position="84"/>
        <end position="100"/>
    </location>
</feature>
<feature type="region of interest" description="Disordered" evidence="1">
    <location>
        <begin position="69"/>
        <end position="118"/>
    </location>
</feature>
<dbReference type="OrthoDB" id="785482at2759"/>
<reference evidence="3" key="2">
    <citation type="submission" date="2021-02" db="EMBL/GenBank/DDBJ databases">
        <authorList>
            <person name="Kimball J.A."/>
            <person name="Haas M.W."/>
            <person name="Macchietto M."/>
            <person name="Kono T."/>
            <person name="Duquette J."/>
            <person name="Shao M."/>
        </authorList>
    </citation>
    <scope>NUCLEOTIDE SEQUENCE</scope>
    <source>
        <tissue evidence="3">Fresh leaf tissue</tissue>
    </source>
</reference>
<name>A0A8J5VLG0_ZIZPA</name>
<keyword evidence="2" id="KW-0472">Membrane</keyword>
<proteinExistence type="predicted"/>
<sequence>MENAVAAAVAQLSEAWSQVRAPVIMPLLRLAVAVCQTMSVLLFLERMYMAVIISGVKLLRRPERRCRCDPLLDDDPELDSSVGRGAGGAEGRGASGGGGVEKAAMAMAGKKTVEERRR</sequence>
<dbReference type="AlphaFoldDB" id="A0A8J5VLG0"/>
<keyword evidence="4" id="KW-1185">Reference proteome</keyword>
<dbReference type="Proteomes" id="UP000729402">
    <property type="component" value="Unassembled WGS sequence"/>
</dbReference>
<comment type="caution">
    <text evidence="3">The sequence shown here is derived from an EMBL/GenBank/DDBJ whole genome shotgun (WGS) entry which is preliminary data.</text>
</comment>
<gene>
    <name evidence="3" type="ORF">GUJ93_ZPchr0006g41059</name>
</gene>
<reference evidence="3" key="1">
    <citation type="journal article" date="2021" name="bioRxiv">
        <title>Whole Genome Assembly and Annotation of Northern Wild Rice, Zizania palustris L., Supports a Whole Genome Duplication in the Zizania Genus.</title>
        <authorList>
            <person name="Haas M."/>
            <person name="Kono T."/>
            <person name="Macchietto M."/>
            <person name="Millas R."/>
            <person name="McGilp L."/>
            <person name="Shao M."/>
            <person name="Duquette J."/>
            <person name="Hirsch C.N."/>
            <person name="Kimball J."/>
        </authorList>
    </citation>
    <scope>NUCLEOTIDE SEQUENCE</scope>
    <source>
        <tissue evidence="3">Fresh leaf tissue</tissue>
    </source>
</reference>
<evidence type="ECO:0000256" key="2">
    <source>
        <dbReference type="SAM" id="Phobius"/>
    </source>
</evidence>
<evidence type="ECO:0000313" key="4">
    <source>
        <dbReference type="Proteomes" id="UP000729402"/>
    </source>
</evidence>
<feature type="transmembrane region" description="Helical" evidence="2">
    <location>
        <begin position="27"/>
        <end position="44"/>
    </location>
</feature>
<keyword evidence="2" id="KW-0812">Transmembrane</keyword>
<organism evidence="3 4">
    <name type="scientific">Zizania palustris</name>
    <name type="common">Northern wild rice</name>
    <dbReference type="NCBI Taxonomy" id="103762"/>
    <lineage>
        <taxon>Eukaryota</taxon>
        <taxon>Viridiplantae</taxon>
        <taxon>Streptophyta</taxon>
        <taxon>Embryophyta</taxon>
        <taxon>Tracheophyta</taxon>
        <taxon>Spermatophyta</taxon>
        <taxon>Magnoliopsida</taxon>
        <taxon>Liliopsida</taxon>
        <taxon>Poales</taxon>
        <taxon>Poaceae</taxon>
        <taxon>BOP clade</taxon>
        <taxon>Oryzoideae</taxon>
        <taxon>Oryzeae</taxon>
        <taxon>Zizaniinae</taxon>
        <taxon>Zizania</taxon>
    </lineage>
</organism>
<accession>A0A8J5VLG0</accession>
<keyword evidence="2" id="KW-1133">Transmembrane helix</keyword>
<evidence type="ECO:0000256" key="1">
    <source>
        <dbReference type="SAM" id="MobiDB-lite"/>
    </source>
</evidence>